<sequence length="479" mass="52241">MVLMRYVGKRDLFTVGKYLGTIMQGVGFVVALPVFVAIIYGEGNLQSFIIPAFISLGAGTVLKRYLPEECSVRLKHGMMVACLAWLWAGLIGSLIMISALNIDFTNAFFENMSAWTGSGLTIFSSVESLPKSILFLRSLEQWIGGLGVVIVVIGILIRPGTAASRLYKSEARDERIKPSIANTVKTIWWIYITYTVLGIVLYGLTGMPLFDAINNTLTNLSTGGMSIKNMNIGYYHSAAVYLVTMLLMILGGTSFLVHYQLIKGRFFSVLHDIQLQATVVFISIFTILAVYVGGVAPLESIYHVISALSCTGSSISSTPQMVAWPAYFKVLLITCMLIGMAAGSTTGAVKIIRVITVLKGVYWEIMRILAPEGSVMPRKISGKSVSDTEIREAGSYISLYFVLLFFTWSVLVVYGYDPLNSLFEAASAQGNVGLSMGITSFNLPVVPKMALILSMWLGRLEIIPVIVLIRGLVEAFKAG</sequence>
<dbReference type="PANTHER" id="PTHR32024">
    <property type="entry name" value="TRK SYSTEM POTASSIUM UPTAKE PROTEIN TRKG-RELATED"/>
    <property type="match status" value="1"/>
</dbReference>
<evidence type="ECO:0000256" key="9">
    <source>
        <dbReference type="ARBA" id="ARBA00022989"/>
    </source>
</evidence>
<dbReference type="FunCoup" id="O27332">
    <property type="interactions" value="1"/>
</dbReference>
<feature type="transmembrane region" description="Helical" evidence="12">
    <location>
        <begin position="78"/>
        <end position="102"/>
    </location>
</feature>
<dbReference type="KEGG" id="mth:MTH_1264"/>
<keyword evidence="5" id="KW-0997">Cell inner membrane</keyword>
<keyword evidence="10" id="KW-0406">Ion transport</keyword>
<evidence type="ECO:0000313" key="13">
    <source>
        <dbReference type="EMBL" id="AAB85753.1"/>
    </source>
</evidence>
<evidence type="ECO:0000256" key="5">
    <source>
        <dbReference type="ARBA" id="ARBA00022519"/>
    </source>
</evidence>
<dbReference type="EMBL" id="AE000666">
    <property type="protein sequence ID" value="AAB85753.1"/>
    <property type="molecule type" value="Genomic_DNA"/>
</dbReference>
<name>O27332_METTH</name>
<dbReference type="InterPro" id="IPR004772">
    <property type="entry name" value="TrkH"/>
</dbReference>
<evidence type="ECO:0000313" key="14">
    <source>
        <dbReference type="Proteomes" id="UP000005223"/>
    </source>
</evidence>
<proteinExistence type="inferred from homology"/>
<feature type="transmembrane region" description="Helical" evidence="12">
    <location>
        <begin position="273"/>
        <end position="292"/>
    </location>
</feature>
<protein>
    <submittedName>
        <fullName evidence="13">TRK system potassium uptake protein TrkH</fullName>
    </submittedName>
</protein>
<evidence type="ECO:0000256" key="8">
    <source>
        <dbReference type="ARBA" id="ARBA00022958"/>
    </source>
</evidence>
<comment type="subcellular location">
    <subcellularLocation>
        <location evidence="1">Cell inner membrane</location>
        <topology evidence="1">Multi-pass membrane protein</topology>
    </subcellularLocation>
</comment>
<dbReference type="InterPro" id="IPR003445">
    <property type="entry name" value="Cat_transpt"/>
</dbReference>
<dbReference type="PATRIC" id="fig|187420.15.peg.1244"/>
<dbReference type="NCBIfam" id="TIGR00933">
    <property type="entry name" value="2a38"/>
    <property type="match status" value="1"/>
</dbReference>
<organism evidence="13 14">
    <name type="scientific">Methanothermobacter thermautotrophicus (strain ATCC 29096 / DSM 1053 / JCM 10044 / NBRC 100330 / Delta H)</name>
    <name type="common">Methanobacterium thermoautotrophicum</name>
    <dbReference type="NCBI Taxonomy" id="187420"/>
    <lineage>
        <taxon>Archaea</taxon>
        <taxon>Methanobacteriati</taxon>
        <taxon>Methanobacteriota</taxon>
        <taxon>Methanomada group</taxon>
        <taxon>Methanobacteria</taxon>
        <taxon>Methanobacteriales</taxon>
        <taxon>Methanobacteriaceae</taxon>
        <taxon>Methanothermobacter</taxon>
    </lineage>
</organism>
<dbReference type="PaxDb" id="187420-MTH_1264"/>
<evidence type="ECO:0000256" key="12">
    <source>
        <dbReference type="SAM" id="Phobius"/>
    </source>
</evidence>
<dbReference type="PIR" id="A69036">
    <property type="entry name" value="A69036"/>
</dbReference>
<evidence type="ECO:0000256" key="10">
    <source>
        <dbReference type="ARBA" id="ARBA00023065"/>
    </source>
</evidence>
<feature type="transmembrane region" description="Helical" evidence="12">
    <location>
        <begin position="397"/>
        <end position="416"/>
    </location>
</feature>
<dbReference type="InParanoid" id="O27332"/>
<dbReference type="AlphaFoldDB" id="O27332"/>
<evidence type="ECO:0000256" key="1">
    <source>
        <dbReference type="ARBA" id="ARBA00004429"/>
    </source>
</evidence>
<evidence type="ECO:0000256" key="3">
    <source>
        <dbReference type="ARBA" id="ARBA00022448"/>
    </source>
</evidence>
<keyword evidence="7 12" id="KW-0812">Transmembrane</keyword>
<reference evidence="13 14" key="1">
    <citation type="journal article" date="1997" name="J. Bacteriol.">
        <title>Complete genome sequence of Methanobacterium thermoautotrophicum deltaH: functional analysis and comparative genomics.</title>
        <authorList>
            <person name="Smith D.R."/>
            <person name="Doucette-Stamm L.A."/>
            <person name="Deloughery C."/>
            <person name="Lee H.-M."/>
            <person name="Dubois J."/>
            <person name="Aldredge T."/>
            <person name="Bashirzadeh R."/>
            <person name="Blakely D."/>
            <person name="Cook R."/>
            <person name="Gilbert K."/>
            <person name="Harrison D."/>
            <person name="Hoang L."/>
            <person name="Keagle P."/>
            <person name="Lumm W."/>
            <person name="Pothier B."/>
            <person name="Qiu D."/>
            <person name="Spadafora R."/>
            <person name="Vicare R."/>
            <person name="Wang Y."/>
            <person name="Wierzbowski J."/>
            <person name="Gibson R."/>
            <person name="Jiwani N."/>
            <person name="Caruso A."/>
            <person name="Bush D."/>
            <person name="Safer H."/>
            <person name="Patwell D."/>
            <person name="Prabhakar S."/>
            <person name="McDougall S."/>
            <person name="Shimer G."/>
            <person name="Goyal A."/>
            <person name="Pietrovski S."/>
            <person name="Church G.M."/>
            <person name="Daniels C.J."/>
            <person name="Mao J.-i."/>
            <person name="Rice P."/>
            <person name="Nolling J."/>
            <person name="Reeve J.N."/>
        </authorList>
    </citation>
    <scope>NUCLEOTIDE SEQUENCE [LARGE SCALE GENOMIC DNA]</scope>
    <source>
        <strain evidence="14">ATCC 29096 / DSM 1053 / JCM 10044 / NBRC 100330 / Delta H</strain>
    </source>
</reference>
<feature type="transmembrane region" description="Helical" evidence="12">
    <location>
        <begin position="449"/>
        <end position="473"/>
    </location>
</feature>
<feature type="transmembrane region" description="Helical" evidence="12">
    <location>
        <begin position="326"/>
        <end position="349"/>
    </location>
</feature>
<dbReference type="STRING" id="187420.MTH_1264"/>
<keyword evidence="11 12" id="KW-0472">Membrane</keyword>
<feature type="transmembrane region" description="Helical" evidence="12">
    <location>
        <begin position="188"/>
        <end position="210"/>
    </location>
</feature>
<feature type="transmembrane region" description="Helical" evidence="12">
    <location>
        <begin position="47"/>
        <end position="66"/>
    </location>
</feature>
<dbReference type="PANTHER" id="PTHR32024:SF2">
    <property type="entry name" value="TRK SYSTEM POTASSIUM UPTAKE PROTEIN TRKG-RELATED"/>
    <property type="match status" value="1"/>
</dbReference>
<dbReference type="GO" id="GO:0015379">
    <property type="term" value="F:potassium:chloride symporter activity"/>
    <property type="evidence" value="ECO:0007669"/>
    <property type="project" value="InterPro"/>
</dbReference>
<gene>
    <name evidence="13" type="ordered locus">MTH_1264</name>
</gene>
<keyword evidence="9 12" id="KW-1133">Transmembrane helix</keyword>
<evidence type="ECO:0000256" key="6">
    <source>
        <dbReference type="ARBA" id="ARBA00022538"/>
    </source>
</evidence>
<dbReference type="Proteomes" id="UP000005223">
    <property type="component" value="Chromosome"/>
</dbReference>
<keyword evidence="6" id="KW-0633">Potassium transport</keyword>
<dbReference type="GO" id="GO:0005886">
    <property type="term" value="C:plasma membrane"/>
    <property type="evidence" value="ECO:0007669"/>
    <property type="project" value="UniProtKB-SubCell"/>
</dbReference>
<feature type="transmembrane region" description="Helical" evidence="12">
    <location>
        <begin position="142"/>
        <end position="167"/>
    </location>
</feature>
<keyword evidence="14" id="KW-1185">Reference proteome</keyword>
<keyword evidence="4" id="KW-1003">Cell membrane</keyword>
<dbReference type="Pfam" id="PF02386">
    <property type="entry name" value="TrkH"/>
    <property type="match status" value="1"/>
</dbReference>
<accession>O27332</accession>
<evidence type="ECO:0000256" key="4">
    <source>
        <dbReference type="ARBA" id="ARBA00022475"/>
    </source>
</evidence>
<evidence type="ECO:0000256" key="7">
    <source>
        <dbReference type="ARBA" id="ARBA00022692"/>
    </source>
</evidence>
<evidence type="ECO:0000256" key="11">
    <source>
        <dbReference type="ARBA" id="ARBA00023136"/>
    </source>
</evidence>
<keyword evidence="8" id="KW-0630">Potassium</keyword>
<feature type="transmembrane region" description="Helical" evidence="12">
    <location>
        <begin position="21"/>
        <end position="41"/>
    </location>
</feature>
<evidence type="ECO:0000256" key="2">
    <source>
        <dbReference type="ARBA" id="ARBA00009137"/>
    </source>
</evidence>
<keyword evidence="3" id="KW-0813">Transport</keyword>
<dbReference type="EnsemblBacteria" id="AAB85753">
    <property type="protein sequence ID" value="AAB85753"/>
    <property type="gene ID" value="MTH_1264"/>
</dbReference>
<comment type="similarity">
    <text evidence="2">Belongs to the TrkH potassium transport family.</text>
</comment>
<feature type="transmembrane region" description="Helical" evidence="12">
    <location>
        <begin position="238"/>
        <end position="261"/>
    </location>
</feature>
<dbReference type="HOGENOM" id="CLU_030708_3_0_2"/>